<protein>
    <submittedName>
        <fullName evidence="1">Uncharacterized protein</fullName>
    </submittedName>
</protein>
<sequence length="132" mass="14959">MPNEGNGAAQIKSMNPQEKERIAVCCVLLDIAESIGESVSISDCPHYKQLKDKILLTEQDFEMARKESVLSSLGVLKKVHYNTKMMLAMAVCDLYSEYMVVPFDYRVAFETLMNAIDWPISFSEILARSRTE</sequence>
<evidence type="ECO:0000313" key="1">
    <source>
        <dbReference type="EMBL" id="KKB55372.1"/>
    </source>
</evidence>
<dbReference type="PATRIC" id="fig|1203610.3.peg.2904"/>
<dbReference type="HOGENOM" id="CLU_2059092_0_0_10"/>
<gene>
    <name evidence="1" type="ORF">HMPREF1536_02841</name>
</gene>
<keyword evidence="2" id="KW-1185">Reference proteome</keyword>
<comment type="caution">
    <text evidence="1">The sequence shown here is derived from an EMBL/GenBank/DDBJ whole genome shotgun (WGS) entry which is preliminary data.</text>
</comment>
<reference evidence="1 2" key="1">
    <citation type="submission" date="2013-04" db="EMBL/GenBank/DDBJ databases">
        <title>The Genome Sequence of Parabacteroides gordonii DSM 23371.</title>
        <authorList>
            <consortium name="The Broad Institute Genomics Platform"/>
            <person name="Earl A."/>
            <person name="Ward D."/>
            <person name="Feldgarden M."/>
            <person name="Gevers D."/>
            <person name="Martens E."/>
            <person name="Sakamoto M."/>
            <person name="Benno Y."/>
            <person name="Suzuki N."/>
            <person name="Matsunaga N."/>
            <person name="Koshihara K."/>
            <person name="Seki M."/>
            <person name="Komiya H."/>
            <person name="Walker B."/>
            <person name="Young S."/>
            <person name="Zeng Q."/>
            <person name="Gargeya S."/>
            <person name="Fitzgerald M."/>
            <person name="Haas B."/>
            <person name="Abouelleil A."/>
            <person name="Allen A.W."/>
            <person name="Alvarado L."/>
            <person name="Arachchi H.M."/>
            <person name="Berlin A.M."/>
            <person name="Chapman S.B."/>
            <person name="Gainer-Dewar J."/>
            <person name="Goldberg J."/>
            <person name="Griggs A."/>
            <person name="Gujja S."/>
            <person name="Hansen M."/>
            <person name="Howarth C."/>
            <person name="Imamovic A."/>
            <person name="Ireland A."/>
            <person name="Larimer J."/>
            <person name="McCowan C."/>
            <person name="Murphy C."/>
            <person name="Pearson M."/>
            <person name="Poon T.W."/>
            <person name="Priest M."/>
            <person name="Roberts A."/>
            <person name="Saif S."/>
            <person name="Shea T."/>
            <person name="Sisk P."/>
            <person name="Sykes S."/>
            <person name="Wortman J."/>
            <person name="Nusbaum C."/>
            <person name="Birren B."/>
        </authorList>
    </citation>
    <scope>NUCLEOTIDE SEQUENCE [LARGE SCALE GENOMIC DNA]</scope>
    <source>
        <strain evidence="1 2">MS-1</strain>
    </source>
</reference>
<evidence type="ECO:0000313" key="2">
    <source>
        <dbReference type="Proteomes" id="UP000033035"/>
    </source>
</evidence>
<dbReference type="EMBL" id="AQHW01000015">
    <property type="protein sequence ID" value="KKB55372.1"/>
    <property type="molecule type" value="Genomic_DNA"/>
</dbReference>
<dbReference type="AlphaFoldDB" id="A0A0F5JD38"/>
<dbReference type="Proteomes" id="UP000033035">
    <property type="component" value="Unassembled WGS sequence"/>
</dbReference>
<name>A0A0F5JD38_9BACT</name>
<proteinExistence type="predicted"/>
<organism evidence="1 2">
    <name type="scientific">Parabacteroides gordonii MS-1 = DSM 23371</name>
    <dbReference type="NCBI Taxonomy" id="1203610"/>
    <lineage>
        <taxon>Bacteria</taxon>
        <taxon>Pseudomonadati</taxon>
        <taxon>Bacteroidota</taxon>
        <taxon>Bacteroidia</taxon>
        <taxon>Bacteroidales</taxon>
        <taxon>Tannerellaceae</taxon>
        <taxon>Parabacteroides</taxon>
    </lineage>
</organism>
<accession>A0A0F5JD38</accession>